<organism evidence="2 3">
    <name type="scientific">Dactylonectria macrodidyma</name>
    <dbReference type="NCBI Taxonomy" id="307937"/>
    <lineage>
        <taxon>Eukaryota</taxon>
        <taxon>Fungi</taxon>
        <taxon>Dikarya</taxon>
        <taxon>Ascomycota</taxon>
        <taxon>Pezizomycotina</taxon>
        <taxon>Sordariomycetes</taxon>
        <taxon>Hypocreomycetidae</taxon>
        <taxon>Hypocreales</taxon>
        <taxon>Nectriaceae</taxon>
        <taxon>Dactylonectria</taxon>
    </lineage>
</organism>
<dbReference type="EMBL" id="JAGMUV010000006">
    <property type="protein sequence ID" value="KAH7153207.1"/>
    <property type="molecule type" value="Genomic_DNA"/>
</dbReference>
<protein>
    <submittedName>
        <fullName evidence="2">Uncharacterized protein</fullName>
    </submittedName>
</protein>
<feature type="region of interest" description="Disordered" evidence="1">
    <location>
        <begin position="1219"/>
        <end position="1475"/>
    </location>
</feature>
<feature type="region of interest" description="Disordered" evidence="1">
    <location>
        <begin position="692"/>
        <end position="789"/>
    </location>
</feature>
<comment type="caution">
    <text evidence="2">The sequence shown here is derived from an EMBL/GenBank/DDBJ whole genome shotgun (WGS) entry which is preliminary data.</text>
</comment>
<feature type="compositionally biased region" description="Acidic residues" evidence="1">
    <location>
        <begin position="728"/>
        <end position="743"/>
    </location>
</feature>
<name>A0A9P9J6P4_9HYPO</name>
<feature type="compositionally biased region" description="Acidic residues" evidence="1">
    <location>
        <begin position="139"/>
        <end position="148"/>
    </location>
</feature>
<feature type="compositionally biased region" description="Basic and acidic residues" evidence="1">
    <location>
        <begin position="1313"/>
        <end position="1329"/>
    </location>
</feature>
<feature type="region of interest" description="Disordered" evidence="1">
    <location>
        <begin position="1"/>
        <end position="34"/>
    </location>
</feature>
<feature type="compositionally biased region" description="Basic residues" evidence="1">
    <location>
        <begin position="1435"/>
        <end position="1444"/>
    </location>
</feature>
<dbReference type="PANTHER" id="PTHR24216:SF65">
    <property type="entry name" value="PAXILLIN-LIKE PROTEIN 1"/>
    <property type="match status" value="1"/>
</dbReference>
<dbReference type="Proteomes" id="UP000738349">
    <property type="component" value="Unassembled WGS sequence"/>
</dbReference>
<feature type="compositionally biased region" description="Basic and acidic residues" evidence="1">
    <location>
        <begin position="744"/>
        <end position="760"/>
    </location>
</feature>
<sequence length="1505" mass="174136">MADPAGEGLSPKARDSASLFGDSADIMDTSDDLNDPESDTIKLLNEISSALEFSFDSLPPEVQASYMHFQRDNDAERFHQQLDEFFGNRMLDVFLLENPDSRYIANKLFGKQHSYLADPTLRDPSLSPAEALFTHEEGMESEQDDDNQADPPTGHLYAVRTISSPTSAKASRRSRNRNLGPNPIIRLTGDSQPESMPTPTPDQPRSRLVTRAPEITRRLPSVSEFSILRELYTADFNDGPQAETENLDLSGWLRNWLGPPGVDTSEDANLHDYNGWKIEAPKIMLIRAKNFLADEDVDRTVDWPTKFAELAEYFQYLEENLNGEDWNEDLYEAKKMLNTHWLFEQYHYGCPKLTLDFPNVWPAKSERLPLLPGALIVEDPKGPIGDDMGERQLLVTEIRSAHDVQYNMPREALKTFLHAYVVDASEFWTNRAERPHPVRGADALLSEEERRFNMVKCDDQYYDRCIQGGMKTTARLLATECEFRPSPDDIAQLPSDSSKVDVQSLQSFAKFRGARRAALQQCLNTFDNLMHPVVSTSWRALILPPPQIPDEEPGIIFPTIQAKHIPEKEARDPFSYTLGYRWYINEERKWGEWVREYSTKGAFGERAWAHRDDPIMDLPVNFKGPYVEHFMDREMKKVFDLLRTCGRLHQRLKRAERWAPRVFLRNVLSLIERGIENKDPLTANLQVDFRSNEYRKKLPGQYKPRPPRPQRPPKDKPDESMESAPAEDQSDDDPPGIVLDEESEHLSEHDSDSDLKDELGRYASDQESESLSEHDSDSEPEDESGRYASGRELPKYIHIRPEEVKWLHFVGGPSINEKYFLKKKTSNRLARLFEGRVDEMLEDLDADSLFSSTKPVAFDKFMFELNQDAEKPIKRHQFTREDALGHITWLIDGGKLHFYLDDRGDEWVCRPRGAFHPEDRVRWARSERCPESESSSDEESEAAIQERRRKRRHDKSRQKILTKYQREVQEQCQKQIQDKILEISQLQASADSDAESEFAPRTISTDVSVIESDDLGDYTATMPKFENLRTWRECPEEYDDVHSVLPDTENFFYSLAYRLGVTLRELRKQHRANRRWLNKEKKLENRRFVEDVTKYWIDDAIRVPNDEANKFNKGRLHKITPSRFDVVRMVEPEAVYEGRKTNHSDDEDSGLGRTRVGIIREAYENKDMLHPVRRAFFEGADGVRREIRRREPLWWFAHPDHRPKGPRFWDINRWPPHLQSETTRTKIRFSGPQTPEMFPTRPPPPPRVQPPDPEHQRPTPSAKPPQTTKASPPPRLTKTREIEIPFSDPDVGRRRFQPGPPEFWAGDTPLQRKVMEESARRMYEPDPKPPRRSLFSILSRSQKTEVDPTALPEVDPRIIPKSKPRGSSSEEIQTQEDLEEPQSQSENSQSQETVEESQPQEQSEEESHAQVAEELAEKNSDIDMDPPAKPQQPSPRKRHGKRYSNRFLSSDEEDLYGVTPPKKYSPPPAQANPTLTPWRRRQQPAFSQSIHLKIIDSSKDLEEDL</sequence>
<feature type="compositionally biased region" description="Basic residues" evidence="1">
    <location>
        <begin position="947"/>
        <end position="957"/>
    </location>
</feature>
<feature type="region of interest" description="Disordered" evidence="1">
    <location>
        <begin position="925"/>
        <end position="957"/>
    </location>
</feature>
<accession>A0A9P9J6P4</accession>
<feature type="region of interest" description="Disordered" evidence="1">
    <location>
        <begin position="136"/>
        <end position="206"/>
    </location>
</feature>
<evidence type="ECO:0000256" key="1">
    <source>
        <dbReference type="SAM" id="MobiDB-lite"/>
    </source>
</evidence>
<dbReference type="OrthoDB" id="5422628at2759"/>
<feature type="compositionally biased region" description="Pro residues" evidence="1">
    <location>
        <begin position="1240"/>
        <end position="1251"/>
    </location>
</feature>
<proteinExistence type="predicted"/>
<gene>
    <name evidence="2" type="ORF">EDB81DRAFT_882147</name>
</gene>
<feature type="compositionally biased region" description="Low complexity" evidence="1">
    <location>
        <begin position="1381"/>
        <end position="1401"/>
    </location>
</feature>
<evidence type="ECO:0000313" key="3">
    <source>
        <dbReference type="Proteomes" id="UP000738349"/>
    </source>
</evidence>
<keyword evidence="3" id="KW-1185">Reference proteome</keyword>
<reference evidence="2" key="1">
    <citation type="journal article" date="2021" name="Nat. Commun.">
        <title>Genetic determinants of endophytism in the Arabidopsis root mycobiome.</title>
        <authorList>
            <person name="Mesny F."/>
            <person name="Miyauchi S."/>
            <person name="Thiergart T."/>
            <person name="Pickel B."/>
            <person name="Atanasova L."/>
            <person name="Karlsson M."/>
            <person name="Huettel B."/>
            <person name="Barry K.W."/>
            <person name="Haridas S."/>
            <person name="Chen C."/>
            <person name="Bauer D."/>
            <person name="Andreopoulos W."/>
            <person name="Pangilinan J."/>
            <person name="LaButti K."/>
            <person name="Riley R."/>
            <person name="Lipzen A."/>
            <person name="Clum A."/>
            <person name="Drula E."/>
            <person name="Henrissat B."/>
            <person name="Kohler A."/>
            <person name="Grigoriev I.V."/>
            <person name="Martin F.M."/>
            <person name="Hacquard S."/>
        </authorList>
    </citation>
    <scope>NUCLEOTIDE SEQUENCE</scope>
    <source>
        <strain evidence="2">MPI-CAGE-AT-0147</strain>
    </source>
</reference>
<dbReference type="PANTHER" id="PTHR24216">
    <property type="entry name" value="PAXILLIN-RELATED"/>
    <property type="match status" value="1"/>
</dbReference>
<evidence type="ECO:0000313" key="2">
    <source>
        <dbReference type="EMBL" id="KAH7153207.1"/>
    </source>
</evidence>